<accession>A0ACC2JYZ6</accession>
<dbReference type="Proteomes" id="UP001153332">
    <property type="component" value="Unassembled WGS sequence"/>
</dbReference>
<dbReference type="EMBL" id="JAPUUL010000095">
    <property type="protein sequence ID" value="KAJ8132694.1"/>
    <property type="molecule type" value="Genomic_DNA"/>
</dbReference>
<protein>
    <submittedName>
        <fullName evidence="1">Uncharacterized protein</fullName>
    </submittedName>
</protein>
<evidence type="ECO:0000313" key="2">
    <source>
        <dbReference type="Proteomes" id="UP001153332"/>
    </source>
</evidence>
<organism evidence="1 2">
    <name type="scientific">Lasiodiplodia mahajangana</name>
    <dbReference type="NCBI Taxonomy" id="1108764"/>
    <lineage>
        <taxon>Eukaryota</taxon>
        <taxon>Fungi</taxon>
        <taxon>Dikarya</taxon>
        <taxon>Ascomycota</taxon>
        <taxon>Pezizomycotina</taxon>
        <taxon>Dothideomycetes</taxon>
        <taxon>Dothideomycetes incertae sedis</taxon>
        <taxon>Botryosphaeriales</taxon>
        <taxon>Botryosphaeriaceae</taxon>
        <taxon>Lasiodiplodia</taxon>
    </lineage>
</organism>
<reference evidence="1" key="1">
    <citation type="submission" date="2022-12" db="EMBL/GenBank/DDBJ databases">
        <title>Genome Sequence of Lasiodiplodia mahajangana.</title>
        <authorList>
            <person name="Buettner E."/>
        </authorList>
    </citation>
    <scope>NUCLEOTIDE SEQUENCE</scope>
    <source>
        <strain evidence="1">VT137</strain>
    </source>
</reference>
<gene>
    <name evidence="1" type="ORF">O1611_g927</name>
</gene>
<sequence>MEWLRIFNPSHERNGFFWAAHSGTWFNFLSHMALFISFNAACTPYARNWDPFLPGRCYETRPIPVVSSAVDLIVDVLIFSLPQRIIWKLQLSKKKKQGVAIFFGVGVFAIISVIVRIAIGIQLYTSTDQLHAFNSLALFGIVDLGCGIIIYCVPSMPKALKLTQSSLSRIKAFGTNDSKKNRGTFQELTSWNRRPAMDNGIEQLPGTCVRGIPAAQSCNSSLSPAHQGRQEHVESGILRTTVFTAVSLHESSSQESGGDDISRQHPWMSAYERTPAP</sequence>
<proteinExistence type="predicted"/>
<keyword evidence="2" id="KW-1185">Reference proteome</keyword>
<name>A0ACC2JYZ6_9PEZI</name>
<evidence type="ECO:0000313" key="1">
    <source>
        <dbReference type="EMBL" id="KAJ8132694.1"/>
    </source>
</evidence>
<comment type="caution">
    <text evidence="1">The sequence shown here is derived from an EMBL/GenBank/DDBJ whole genome shotgun (WGS) entry which is preliminary data.</text>
</comment>